<dbReference type="InterPro" id="IPR004045">
    <property type="entry name" value="Glutathione_S-Trfase_N"/>
</dbReference>
<dbReference type="InterPro" id="IPR050983">
    <property type="entry name" value="GST_Omega/HSP26"/>
</dbReference>
<dbReference type="Pfam" id="PF13417">
    <property type="entry name" value="GST_N_3"/>
    <property type="match status" value="1"/>
</dbReference>
<accession>A0ABY3ZNR3</accession>
<reference evidence="3" key="1">
    <citation type="journal article" date="2022" name="Microorganisms">
        <title>Beyond the ABCs#Discovery of Three New Plasmid Types in Rhodobacterales (RepQ, RepY, RepW).</title>
        <authorList>
            <person name="Freese H.M."/>
            <person name="Ringel V."/>
            <person name="Overmann J."/>
            <person name="Petersen J."/>
        </authorList>
    </citation>
    <scope>NUCLEOTIDE SEQUENCE [LARGE SCALE GENOMIC DNA]</scope>
    <source>
        <strain evidence="3">DSM 109990</strain>
    </source>
</reference>
<evidence type="ECO:0000313" key="2">
    <source>
        <dbReference type="EMBL" id="UOA16311.1"/>
    </source>
</evidence>
<organism evidence="2 3">
    <name type="scientific">Sulfitobacter dubius</name>
    <dbReference type="NCBI Taxonomy" id="218673"/>
    <lineage>
        <taxon>Bacteria</taxon>
        <taxon>Pseudomonadati</taxon>
        <taxon>Pseudomonadota</taxon>
        <taxon>Alphaproteobacteria</taxon>
        <taxon>Rhodobacterales</taxon>
        <taxon>Roseobacteraceae</taxon>
        <taxon>Sulfitobacter</taxon>
    </lineage>
</organism>
<evidence type="ECO:0000313" key="3">
    <source>
        <dbReference type="Proteomes" id="UP000831019"/>
    </source>
</evidence>
<proteinExistence type="predicted"/>
<feature type="domain" description="GST N-terminal" evidence="1">
    <location>
        <begin position="36"/>
        <end position="108"/>
    </location>
</feature>
<name>A0ABY3ZNR3_9RHOB</name>
<dbReference type="Gene3D" id="3.40.30.10">
    <property type="entry name" value="Glutaredoxin"/>
    <property type="match status" value="1"/>
</dbReference>
<dbReference type="Pfam" id="PF13410">
    <property type="entry name" value="GST_C_2"/>
    <property type="match status" value="1"/>
</dbReference>
<sequence length="236" mass="27374">MARRLRLDSGPDGIDRRLRIESRTFCRYSHTMTPILYSFRRCPYAMRARLAIAAAQTPVHLREVVLRDKPHAFLDASPTATVPCLVTDEGPIDESLDIMKWALAQNDPEGWCDMPPEGHDWIARADGPFKDALDRTKYTTRYPNVDPEEQRAKAAAFLQDLDAQLDDWIFDRPTLADYAILPFVRQFAFIDRDWFDAQDWPHLQGWLDRFLASLRFESVMSKYPQWQPDDAPVSFP</sequence>
<dbReference type="SUPFAM" id="SSF47616">
    <property type="entry name" value="GST C-terminal domain-like"/>
    <property type="match status" value="1"/>
</dbReference>
<dbReference type="InterPro" id="IPR036249">
    <property type="entry name" value="Thioredoxin-like_sf"/>
</dbReference>
<keyword evidence="3" id="KW-1185">Reference proteome</keyword>
<dbReference type="PANTHER" id="PTHR43968:SF6">
    <property type="entry name" value="GLUTATHIONE S-TRANSFERASE OMEGA"/>
    <property type="match status" value="1"/>
</dbReference>
<gene>
    <name evidence="2" type="ORF">DSM109990_03179</name>
</gene>
<dbReference type="Gene3D" id="1.20.1050.10">
    <property type="match status" value="1"/>
</dbReference>
<dbReference type="InterPro" id="IPR036282">
    <property type="entry name" value="Glutathione-S-Trfase_C_sf"/>
</dbReference>
<dbReference type="SUPFAM" id="SSF52833">
    <property type="entry name" value="Thioredoxin-like"/>
    <property type="match status" value="1"/>
</dbReference>
<evidence type="ECO:0000259" key="1">
    <source>
        <dbReference type="Pfam" id="PF13417"/>
    </source>
</evidence>
<dbReference type="Proteomes" id="UP000831019">
    <property type="component" value="Chromosome"/>
</dbReference>
<dbReference type="CDD" id="cd03196">
    <property type="entry name" value="GST_C_5"/>
    <property type="match status" value="1"/>
</dbReference>
<protein>
    <recommendedName>
        <fullName evidence="1">GST N-terminal domain-containing protein</fullName>
    </recommendedName>
</protein>
<dbReference type="PANTHER" id="PTHR43968">
    <property type="match status" value="1"/>
</dbReference>
<dbReference type="EMBL" id="CP085144">
    <property type="protein sequence ID" value="UOA16311.1"/>
    <property type="molecule type" value="Genomic_DNA"/>
</dbReference>